<dbReference type="OMA" id="DEMDICN"/>
<keyword evidence="2" id="KW-1185">Reference proteome</keyword>
<name>V4AGX7_LOTGI</name>
<dbReference type="KEGG" id="lgi:LOTGIDRAFT_175445"/>
<accession>V4AGX7</accession>
<dbReference type="CTD" id="20243188"/>
<gene>
    <name evidence="1" type="ORF">LOTGIDRAFT_175445</name>
</gene>
<evidence type="ECO:0000313" key="2">
    <source>
        <dbReference type="Proteomes" id="UP000030746"/>
    </source>
</evidence>
<sequence>MASDDVCVINYSNICECFSPAETTHSIECCEDYIIRLEWTGATILYEQINDTSCTPSKGNSSCLVNEENNFKVNYEDKLNIYNSCSGKKRCNVSVNPSSDIMIHIPVICVQATRINNFIGNSPKNFINGFPIFYIAGNDYIGKEITYSCTVKVKVLYLEVFYIHLGPRSCEKVKMYAKGFPKFELICTDSGMTMFYKDIGRIGTEFSLEIKDLKLEKNEVIYFILLDANGSNINVHCHGYQKNTTETESRRRKQLPMRQCQTGRKMKVTTHNTNTLI</sequence>
<evidence type="ECO:0000313" key="1">
    <source>
        <dbReference type="EMBL" id="ESO94390.1"/>
    </source>
</evidence>
<dbReference type="RefSeq" id="XP_009054910.1">
    <property type="nucleotide sequence ID" value="XM_009056662.1"/>
</dbReference>
<dbReference type="EMBL" id="KB201813">
    <property type="protein sequence ID" value="ESO94390.1"/>
    <property type="molecule type" value="Genomic_DNA"/>
</dbReference>
<proteinExistence type="predicted"/>
<dbReference type="Proteomes" id="UP000030746">
    <property type="component" value="Unassembled WGS sequence"/>
</dbReference>
<reference evidence="1 2" key="1">
    <citation type="journal article" date="2013" name="Nature">
        <title>Insights into bilaterian evolution from three spiralian genomes.</title>
        <authorList>
            <person name="Simakov O."/>
            <person name="Marletaz F."/>
            <person name="Cho S.J."/>
            <person name="Edsinger-Gonzales E."/>
            <person name="Havlak P."/>
            <person name="Hellsten U."/>
            <person name="Kuo D.H."/>
            <person name="Larsson T."/>
            <person name="Lv J."/>
            <person name="Arendt D."/>
            <person name="Savage R."/>
            <person name="Osoegawa K."/>
            <person name="de Jong P."/>
            <person name="Grimwood J."/>
            <person name="Chapman J.A."/>
            <person name="Shapiro H."/>
            <person name="Aerts A."/>
            <person name="Otillar R.P."/>
            <person name="Terry A.Y."/>
            <person name="Boore J.L."/>
            <person name="Grigoriev I.V."/>
            <person name="Lindberg D.R."/>
            <person name="Seaver E.C."/>
            <person name="Weisblat D.A."/>
            <person name="Putnam N.H."/>
            <person name="Rokhsar D.S."/>
        </authorList>
    </citation>
    <scope>NUCLEOTIDE SEQUENCE [LARGE SCALE GENOMIC DNA]</scope>
</reference>
<dbReference type="GeneID" id="20243188"/>
<dbReference type="AlphaFoldDB" id="V4AGX7"/>
<organism evidence="1 2">
    <name type="scientific">Lottia gigantea</name>
    <name type="common">Giant owl limpet</name>
    <dbReference type="NCBI Taxonomy" id="225164"/>
    <lineage>
        <taxon>Eukaryota</taxon>
        <taxon>Metazoa</taxon>
        <taxon>Spiralia</taxon>
        <taxon>Lophotrochozoa</taxon>
        <taxon>Mollusca</taxon>
        <taxon>Gastropoda</taxon>
        <taxon>Patellogastropoda</taxon>
        <taxon>Lottioidea</taxon>
        <taxon>Lottiidae</taxon>
        <taxon>Lottia</taxon>
    </lineage>
</organism>
<protein>
    <submittedName>
        <fullName evidence="1">Uncharacterized protein</fullName>
    </submittedName>
</protein>
<dbReference type="HOGENOM" id="CLU_1005724_0_0_1"/>